<dbReference type="GO" id="GO:0006605">
    <property type="term" value="P:protein targeting"/>
    <property type="evidence" value="ECO:0007669"/>
    <property type="project" value="InterPro"/>
</dbReference>
<dbReference type="SUPFAM" id="SSF52540">
    <property type="entry name" value="P-loop containing nucleoside triphosphate hydrolases"/>
    <property type="match status" value="1"/>
</dbReference>
<dbReference type="SMART" id="SM00327">
    <property type="entry name" value="VWA"/>
    <property type="match status" value="1"/>
</dbReference>
<protein>
    <recommendedName>
        <fullName evidence="3">SecA family profile domain-containing protein</fullName>
    </recommendedName>
</protein>
<dbReference type="PROSITE" id="PS51196">
    <property type="entry name" value="SECA_MOTOR_DEAD"/>
    <property type="match status" value="1"/>
</dbReference>
<dbReference type="InterPro" id="IPR027417">
    <property type="entry name" value="P-loop_NTPase"/>
</dbReference>
<dbReference type="CDD" id="cd00198">
    <property type="entry name" value="vWFA"/>
    <property type="match status" value="1"/>
</dbReference>
<dbReference type="InterPro" id="IPR002035">
    <property type="entry name" value="VWF_A"/>
</dbReference>
<dbReference type="GO" id="GO:0005524">
    <property type="term" value="F:ATP binding"/>
    <property type="evidence" value="ECO:0007669"/>
    <property type="project" value="InterPro"/>
</dbReference>
<sequence>MDIFRAFKIEDRIFYSKVSDMCERIINKEGNVRNLTNAFLHGKDLEKTVQQVSNRPSIILIDEVDVFFGPDFYGCTYNPATLLSNENTYAILKFIWGNRKNIQLSAVLSIEAYKDLLKMYSPKWKPLFDSQISQMLKDVTDVFEPKPHVVNNRVGYIEHDEMVFNRFHGYRTAFAYLHFLERGDITKEEVVKENIGFYIGCGNLSFAELPTDFNCIMGVTGTLSSLTEVEKKIVSNYGITRMAYAPSIYGQSRRQFSPKADVHVVQKSDPTSGSIKRDWFLKITQHCQDKIQARRAVIVFFENEEIIEEFEKEFGSSLPNTLKLLEKTEFKENVIKKSTISGNITLCSRPFGRGVDFICRDETTKGAGGVHVILTFLPSSNAEEVQIQGRTARQGDPGTFEYILYITELEEKLGFIATKIIEFDKDKTLYPEIVKARDESHKKLVVELADKRDTVLSSHLETVQFKTTLAKYDNSQKQKEQIMSTILKMNNSSIITKATSYHLYFCLDDSGSMSGRPWADLIKAVAAFCQKQIELCTSQGTQPNDIVTIINHNHTPEIMCRKVPVTSNPEKSTRFRSGGNDFSRVLNMAEQEIAQNDFHAYIPTLLFMSDGGCGNGETEMERIAKMFPTLKVFTIGFGSGCDQKKLQTMATLAGGQYYFGANGAQLIREFENISVKLSNTKFSL</sequence>
<dbReference type="EMBL" id="GIBP01000975">
    <property type="protein sequence ID" value="NDV29944.1"/>
    <property type="molecule type" value="Transcribed_RNA"/>
</dbReference>
<dbReference type="Gene3D" id="3.40.50.410">
    <property type="entry name" value="von Willebrand factor, type A domain"/>
    <property type="match status" value="1"/>
</dbReference>
<evidence type="ECO:0000259" key="3">
    <source>
        <dbReference type="PROSITE" id="PS51196"/>
    </source>
</evidence>
<dbReference type="GO" id="GO:0006886">
    <property type="term" value="P:intracellular protein transport"/>
    <property type="evidence" value="ECO:0007669"/>
    <property type="project" value="InterPro"/>
</dbReference>
<dbReference type="InterPro" id="IPR014018">
    <property type="entry name" value="SecA_motor_DEAD"/>
</dbReference>
<keyword evidence="2" id="KW-0811">Translocation</keyword>
<dbReference type="InterPro" id="IPR000185">
    <property type="entry name" value="SecA"/>
</dbReference>
<reference evidence="4" key="1">
    <citation type="journal article" date="2020" name="J. Eukaryot. Microbiol.">
        <title>De novo Sequencing, Assembly and Annotation of the Transcriptome for the Free-Living Testate Amoeba Arcella intermedia.</title>
        <authorList>
            <person name="Ribeiro G.M."/>
            <person name="Porfirio-Sousa A.L."/>
            <person name="Maurer-Alcala X.X."/>
            <person name="Katz L.A."/>
            <person name="Lahr D.J.G."/>
        </authorList>
    </citation>
    <scope>NUCLEOTIDE SEQUENCE</scope>
</reference>
<dbReference type="PANTHER" id="PTHR30612">
    <property type="entry name" value="SECA INNER MEMBRANE COMPONENT OF SEC PROTEIN SECRETION SYSTEM"/>
    <property type="match status" value="1"/>
</dbReference>
<dbReference type="InterPro" id="IPR036465">
    <property type="entry name" value="vWFA_dom_sf"/>
</dbReference>
<name>A0A6B2KYW0_9EUKA</name>
<dbReference type="Gene3D" id="3.40.50.300">
    <property type="entry name" value="P-loop containing nucleotide triphosphate hydrolases"/>
    <property type="match status" value="1"/>
</dbReference>
<dbReference type="SUPFAM" id="SSF53300">
    <property type="entry name" value="vWA-like"/>
    <property type="match status" value="1"/>
</dbReference>
<feature type="domain" description="SecA family profile" evidence="3">
    <location>
        <begin position="1"/>
        <end position="442"/>
    </location>
</feature>
<proteinExistence type="predicted"/>
<dbReference type="AlphaFoldDB" id="A0A6B2KYW0"/>
<accession>A0A6B2KYW0</accession>
<evidence type="ECO:0000256" key="1">
    <source>
        <dbReference type="ARBA" id="ARBA00022927"/>
    </source>
</evidence>
<organism evidence="4">
    <name type="scientific">Arcella intermedia</name>
    <dbReference type="NCBI Taxonomy" id="1963864"/>
    <lineage>
        <taxon>Eukaryota</taxon>
        <taxon>Amoebozoa</taxon>
        <taxon>Tubulinea</taxon>
        <taxon>Elardia</taxon>
        <taxon>Arcellinida</taxon>
        <taxon>Sphaerothecina</taxon>
        <taxon>Arcellidae</taxon>
        <taxon>Arcella</taxon>
    </lineage>
</organism>
<keyword evidence="1" id="KW-0653">Protein transport</keyword>
<keyword evidence="1" id="KW-0813">Transport</keyword>
<dbReference type="Pfam" id="PF13519">
    <property type="entry name" value="VWA_2"/>
    <property type="match status" value="1"/>
</dbReference>
<dbReference type="PANTHER" id="PTHR30612:SF0">
    <property type="entry name" value="CHLOROPLAST PROTEIN-TRANSPORTING ATPASE"/>
    <property type="match status" value="1"/>
</dbReference>
<evidence type="ECO:0000313" key="4">
    <source>
        <dbReference type="EMBL" id="NDV29944.1"/>
    </source>
</evidence>
<evidence type="ECO:0000256" key="2">
    <source>
        <dbReference type="ARBA" id="ARBA00023010"/>
    </source>
</evidence>